<accession>A0A8J2MY09</accession>
<dbReference type="GO" id="GO:0007165">
    <property type="term" value="P:signal transduction"/>
    <property type="evidence" value="ECO:0007669"/>
    <property type="project" value="UniProtKB-KW"/>
</dbReference>
<dbReference type="GO" id="GO:0004984">
    <property type="term" value="F:olfactory receptor activity"/>
    <property type="evidence" value="ECO:0007669"/>
    <property type="project" value="InterPro"/>
</dbReference>
<evidence type="ECO:0000256" key="4">
    <source>
        <dbReference type="ARBA" id="ARBA00022692"/>
    </source>
</evidence>
<gene>
    <name evidence="11" type="ORF">HICCMSTLAB_LOCUS12234</name>
</gene>
<dbReference type="Proteomes" id="UP000786811">
    <property type="component" value="Unassembled WGS sequence"/>
</dbReference>
<dbReference type="AlphaFoldDB" id="A0A8J2MY09"/>
<feature type="non-terminal residue" evidence="11">
    <location>
        <position position="1"/>
    </location>
</feature>
<evidence type="ECO:0000256" key="2">
    <source>
        <dbReference type="ARBA" id="ARBA00022475"/>
    </source>
</evidence>
<keyword evidence="2" id="KW-1003">Cell membrane</keyword>
<dbReference type="Pfam" id="PF02949">
    <property type="entry name" value="7tm_6"/>
    <property type="match status" value="1"/>
</dbReference>
<keyword evidence="3" id="KW-0716">Sensory transduction</keyword>
<dbReference type="InterPro" id="IPR004117">
    <property type="entry name" value="7tm6_olfct_rcpt"/>
</dbReference>
<evidence type="ECO:0000256" key="9">
    <source>
        <dbReference type="ARBA" id="ARBA00023224"/>
    </source>
</evidence>
<feature type="transmembrane region" description="Helical" evidence="10">
    <location>
        <begin position="31"/>
        <end position="55"/>
    </location>
</feature>
<name>A0A8J2MY09_COTCN</name>
<dbReference type="EMBL" id="CAJNRD030001124">
    <property type="protein sequence ID" value="CAG5106386.1"/>
    <property type="molecule type" value="Genomic_DNA"/>
</dbReference>
<dbReference type="GO" id="GO:0005549">
    <property type="term" value="F:odorant binding"/>
    <property type="evidence" value="ECO:0007669"/>
    <property type="project" value="InterPro"/>
</dbReference>
<evidence type="ECO:0000256" key="8">
    <source>
        <dbReference type="ARBA" id="ARBA00023170"/>
    </source>
</evidence>
<dbReference type="PANTHER" id="PTHR21137">
    <property type="entry name" value="ODORANT RECEPTOR"/>
    <property type="match status" value="1"/>
</dbReference>
<comment type="subcellular location">
    <subcellularLocation>
        <location evidence="1">Cell membrane</location>
        <topology evidence="1">Multi-pass membrane protein</topology>
    </subcellularLocation>
</comment>
<keyword evidence="6 10" id="KW-1133">Transmembrane helix</keyword>
<feature type="transmembrane region" description="Helical" evidence="10">
    <location>
        <begin position="120"/>
        <end position="141"/>
    </location>
</feature>
<sequence>MDIFDQPCYKTTKNCTTLIGRWPYQSRKQSLIIITLLWIALVLQAIPQIIAIVLYADDRDIIIEALSTFILDIVITTKYLNATYHAELVRSFFLFDKMEVDWRLLKDEKEKKILQHHSNVGKLLATAYTAFLLTSATIFVMEPILPRIYSLFSKSNESIPYEFALPLEYIIFEKEDHYWLILTITNLFAIIIVFGIVSCDLIFITLLQHICGLFAVLGYRIEHAPIDDIEINNGKEEAISYQKSDQNTSYQYLVSCIEMHTRALEFSEHLENCFALSFGVVVGLNLPLMSVSGFNIITQSHSVEQIVKGITFMGSQILHLFFDCYMSQKLNDSSSQISQSIANIKWYKHSIQSQKLLVLMTVRSQVPCKLTAGKIMELSIENFAMLKTAGSYFTMLLSMQ</sequence>
<protein>
    <submittedName>
        <fullName evidence="11">Olfactory receptor 153</fullName>
    </submittedName>
</protein>
<evidence type="ECO:0000256" key="5">
    <source>
        <dbReference type="ARBA" id="ARBA00022725"/>
    </source>
</evidence>
<dbReference type="GO" id="GO:0005886">
    <property type="term" value="C:plasma membrane"/>
    <property type="evidence" value="ECO:0007669"/>
    <property type="project" value="UniProtKB-SubCell"/>
</dbReference>
<comment type="caution">
    <text evidence="11">The sequence shown here is derived from an EMBL/GenBank/DDBJ whole genome shotgun (WGS) entry which is preliminary data.</text>
</comment>
<evidence type="ECO:0000256" key="6">
    <source>
        <dbReference type="ARBA" id="ARBA00022989"/>
    </source>
</evidence>
<keyword evidence="9" id="KW-0807">Transducer</keyword>
<evidence type="ECO:0000256" key="10">
    <source>
        <dbReference type="SAM" id="Phobius"/>
    </source>
</evidence>
<proteinExistence type="predicted"/>
<evidence type="ECO:0000313" key="11">
    <source>
        <dbReference type="EMBL" id="CAG5106386.1"/>
    </source>
</evidence>
<feature type="transmembrane region" description="Helical" evidence="10">
    <location>
        <begin position="178"/>
        <end position="207"/>
    </location>
</feature>
<dbReference type="PANTHER" id="PTHR21137:SF35">
    <property type="entry name" value="ODORANT RECEPTOR 19A-RELATED"/>
    <property type="match status" value="1"/>
</dbReference>
<keyword evidence="4 10" id="KW-0812">Transmembrane</keyword>
<keyword evidence="8 11" id="KW-0675">Receptor</keyword>
<keyword evidence="5" id="KW-0552">Olfaction</keyword>
<organism evidence="11 12">
    <name type="scientific">Cotesia congregata</name>
    <name type="common">Parasitoid wasp</name>
    <name type="synonym">Apanteles congregatus</name>
    <dbReference type="NCBI Taxonomy" id="51543"/>
    <lineage>
        <taxon>Eukaryota</taxon>
        <taxon>Metazoa</taxon>
        <taxon>Ecdysozoa</taxon>
        <taxon>Arthropoda</taxon>
        <taxon>Hexapoda</taxon>
        <taxon>Insecta</taxon>
        <taxon>Pterygota</taxon>
        <taxon>Neoptera</taxon>
        <taxon>Endopterygota</taxon>
        <taxon>Hymenoptera</taxon>
        <taxon>Apocrita</taxon>
        <taxon>Ichneumonoidea</taxon>
        <taxon>Braconidae</taxon>
        <taxon>Microgastrinae</taxon>
        <taxon>Cotesia</taxon>
    </lineage>
</organism>
<evidence type="ECO:0000256" key="1">
    <source>
        <dbReference type="ARBA" id="ARBA00004651"/>
    </source>
</evidence>
<keyword evidence="7 10" id="KW-0472">Membrane</keyword>
<dbReference type="OrthoDB" id="6614360at2759"/>
<evidence type="ECO:0000256" key="3">
    <source>
        <dbReference type="ARBA" id="ARBA00022606"/>
    </source>
</evidence>
<evidence type="ECO:0000313" key="12">
    <source>
        <dbReference type="Proteomes" id="UP000786811"/>
    </source>
</evidence>
<reference evidence="11" key="1">
    <citation type="submission" date="2021-04" db="EMBL/GenBank/DDBJ databases">
        <authorList>
            <person name="Chebbi M.A.C M."/>
        </authorList>
    </citation>
    <scope>NUCLEOTIDE SEQUENCE</scope>
</reference>
<keyword evidence="12" id="KW-1185">Reference proteome</keyword>
<evidence type="ECO:0000256" key="7">
    <source>
        <dbReference type="ARBA" id="ARBA00023136"/>
    </source>
</evidence>